<dbReference type="SMR" id="A0A5A4LZX9"/>
<dbReference type="InterPro" id="IPR012341">
    <property type="entry name" value="6hp_glycosidase-like_sf"/>
</dbReference>
<evidence type="ECO:0000256" key="5">
    <source>
        <dbReference type="ARBA" id="ARBA00023001"/>
    </source>
</evidence>
<feature type="chain" id="PRO_5022985488" description="cellulase" evidence="9">
    <location>
        <begin position="17"/>
        <end position="444"/>
    </location>
</feature>
<dbReference type="Gene3D" id="1.50.10.10">
    <property type="match status" value="1"/>
</dbReference>
<organism evidence="11">
    <name type="scientific">Diploptera punctata</name>
    <name type="common">Pacific beetle cockroach</name>
    <dbReference type="NCBI Taxonomy" id="6984"/>
    <lineage>
        <taxon>Eukaryota</taxon>
        <taxon>Metazoa</taxon>
        <taxon>Ecdysozoa</taxon>
        <taxon>Arthropoda</taxon>
        <taxon>Hexapoda</taxon>
        <taxon>Insecta</taxon>
        <taxon>Pterygota</taxon>
        <taxon>Neoptera</taxon>
        <taxon>Polyneoptera</taxon>
        <taxon>Dictyoptera</taxon>
        <taxon>Blattodea</taxon>
        <taxon>Blaberoidea</taxon>
        <taxon>Blaberidae</taxon>
        <taxon>Diplopterinae</taxon>
        <taxon>Diploptera</taxon>
    </lineage>
</organism>
<dbReference type="PANTHER" id="PTHR22298">
    <property type="entry name" value="ENDO-1,4-BETA-GLUCANASE"/>
    <property type="match status" value="1"/>
</dbReference>
<sequence>MKILLLVLASISLCQGYDYGEVIRDSLLFYEAQRSGKLPSDQKVTWRKDSALNDKGQNGEDLTGGYYDAGDFIKFGFPMAFTTTVLAWSIVDYEAGYQNANALDDARKAVKWATDYFIKCHVSANKLYGQVGLGELDHNSWGRPEDMTMERPAYYIDESNPGSDLAGETAAAMAAASIVFKNVDSSYSNTLLSHAEQLFTFANTKRKVYSESIADAANFYGSTGYEDELVWGAIWLYKATGNSNYLTTAEQLYSEFQMEYFGGNFGWDQKVSGAEVLLAKATQNSKYSNNVKSFCDYMINTQQKTPKGLLFVGDWGSLRSASNVIFICLEAADMGISSSEYRSFAEKQIGYMLGDGGRSYVVGYGNNPPSHEHHRSSSCPDAPATCDWNTFNLASENPHVLYGALVGGPGENDDYQDVRNDAQHNEVACDYNACFQAALAALNS</sequence>
<dbReference type="GO" id="GO:0008810">
    <property type="term" value="F:cellulase activity"/>
    <property type="evidence" value="ECO:0007669"/>
    <property type="project" value="UniProtKB-EC"/>
</dbReference>
<dbReference type="EMBL" id="MF993546">
    <property type="protein sequence ID" value="AXQ39834.1"/>
    <property type="molecule type" value="mRNA"/>
</dbReference>
<feature type="signal peptide" evidence="9">
    <location>
        <begin position="1"/>
        <end position="16"/>
    </location>
</feature>
<keyword evidence="5" id="KW-0136">Cellulose degradation</keyword>
<evidence type="ECO:0000256" key="1">
    <source>
        <dbReference type="ARBA" id="ARBA00000966"/>
    </source>
</evidence>
<evidence type="ECO:0000256" key="7">
    <source>
        <dbReference type="ARBA" id="ARBA00023295"/>
    </source>
</evidence>
<evidence type="ECO:0000313" key="11">
    <source>
        <dbReference type="EMBL" id="AXQ39834.1"/>
    </source>
</evidence>
<dbReference type="Pfam" id="PF00759">
    <property type="entry name" value="Glyco_hydro_9"/>
    <property type="match status" value="1"/>
</dbReference>
<proteinExistence type="evidence at transcript level"/>
<evidence type="ECO:0000256" key="3">
    <source>
        <dbReference type="ARBA" id="ARBA00012601"/>
    </source>
</evidence>
<dbReference type="InterPro" id="IPR008928">
    <property type="entry name" value="6-hairpin_glycosidase_sf"/>
</dbReference>
<keyword evidence="8" id="KW-0624">Polysaccharide degradation</keyword>
<accession>A0A5A4LZX9</accession>
<protein>
    <recommendedName>
        <fullName evidence="3">cellulase</fullName>
        <ecNumber evidence="3">3.2.1.4</ecNumber>
    </recommendedName>
</protein>
<reference evidence="11" key="1">
    <citation type="submission" date="2017-09" db="EMBL/GenBank/DDBJ databases">
        <title>Enzyme Expansion in Insect Cellulases and Polyneoptera Evolution.</title>
        <authorList>
            <person name="Shelomi M."/>
            <person name="Pauchet Y."/>
        </authorList>
    </citation>
    <scope>NUCLEOTIDE SEQUENCE</scope>
    <source>
        <strain evidence="11">DiPu5</strain>
    </source>
</reference>
<dbReference type="AlphaFoldDB" id="A0A5A4LZX9"/>
<dbReference type="GO" id="GO:0030245">
    <property type="term" value="P:cellulose catabolic process"/>
    <property type="evidence" value="ECO:0007669"/>
    <property type="project" value="UniProtKB-KW"/>
</dbReference>
<keyword evidence="7 11" id="KW-0326">Glycosidase</keyword>
<comment type="catalytic activity">
    <reaction evidence="1">
        <text>Endohydrolysis of (1-&gt;4)-beta-D-glucosidic linkages in cellulose, lichenin and cereal beta-D-glucans.</text>
        <dbReference type="EC" id="3.2.1.4"/>
    </reaction>
</comment>
<evidence type="ECO:0000256" key="4">
    <source>
        <dbReference type="ARBA" id="ARBA00022801"/>
    </source>
</evidence>
<dbReference type="InterPro" id="IPR001701">
    <property type="entry name" value="Glyco_hydro_9"/>
</dbReference>
<dbReference type="SUPFAM" id="SSF48208">
    <property type="entry name" value="Six-hairpin glycosidases"/>
    <property type="match status" value="1"/>
</dbReference>
<keyword evidence="9" id="KW-0732">Signal</keyword>
<evidence type="ECO:0000259" key="10">
    <source>
        <dbReference type="Pfam" id="PF00759"/>
    </source>
</evidence>
<dbReference type="EC" id="3.2.1.4" evidence="3"/>
<feature type="domain" description="Glycoside hydrolase family 9" evidence="10">
    <location>
        <begin position="19"/>
        <end position="439"/>
    </location>
</feature>
<evidence type="ECO:0000256" key="9">
    <source>
        <dbReference type="SAM" id="SignalP"/>
    </source>
</evidence>
<comment type="similarity">
    <text evidence="2">Belongs to the glycosyl hydrolase 9 (cellulase E) family.</text>
</comment>
<keyword evidence="4 11" id="KW-0378">Hydrolase</keyword>
<name>A0A5A4LZX9_DIPPU</name>
<dbReference type="FunFam" id="1.50.10.10:FF:000020">
    <property type="entry name" value="Endoglucanase"/>
    <property type="match status" value="1"/>
</dbReference>
<evidence type="ECO:0000256" key="6">
    <source>
        <dbReference type="ARBA" id="ARBA00023277"/>
    </source>
</evidence>
<evidence type="ECO:0000256" key="8">
    <source>
        <dbReference type="ARBA" id="ARBA00023326"/>
    </source>
</evidence>
<keyword evidence="6" id="KW-0119">Carbohydrate metabolism</keyword>
<evidence type="ECO:0000256" key="2">
    <source>
        <dbReference type="ARBA" id="ARBA00007072"/>
    </source>
</evidence>